<dbReference type="AlphaFoldDB" id="A0A1S3K1S5"/>
<dbReference type="Pfam" id="PF13904">
    <property type="entry name" value="CCDC34"/>
    <property type="match status" value="1"/>
</dbReference>
<dbReference type="InterPro" id="IPR045323">
    <property type="entry name" value="CCDC34"/>
</dbReference>
<feature type="region of interest" description="Disordered" evidence="1">
    <location>
        <begin position="180"/>
        <end position="204"/>
    </location>
</feature>
<feature type="domain" description="Coiled-coil" evidence="2">
    <location>
        <begin position="113"/>
        <end position="292"/>
    </location>
</feature>
<dbReference type="InParanoid" id="A0A1S3K1S5"/>
<dbReference type="STRING" id="7574.A0A1S3K1S5"/>
<feature type="compositionally biased region" description="Basic and acidic residues" evidence="1">
    <location>
        <begin position="186"/>
        <end position="204"/>
    </location>
</feature>
<dbReference type="PANTHER" id="PTHR23247">
    <property type="entry name" value="NY-REN-41 ANTIGEN L15 -RELATED"/>
    <property type="match status" value="1"/>
</dbReference>
<dbReference type="GeneID" id="106177865"/>
<feature type="region of interest" description="Disordered" evidence="1">
    <location>
        <begin position="218"/>
        <end position="247"/>
    </location>
</feature>
<dbReference type="InterPro" id="IPR025259">
    <property type="entry name" value="CCDC34/181"/>
</dbReference>
<feature type="compositionally biased region" description="Low complexity" evidence="1">
    <location>
        <begin position="27"/>
        <end position="42"/>
    </location>
</feature>
<protein>
    <submittedName>
        <fullName evidence="4">Coiled-coil domain-containing protein 34</fullName>
    </submittedName>
</protein>
<feature type="compositionally biased region" description="Basic and acidic residues" evidence="1">
    <location>
        <begin position="56"/>
        <end position="112"/>
    </location>
</feature>
<reference evidence="4" key="1">
    <citation type="submission" date="2025-08" db="UniProtKB">
        <authorList>
            <consortium name="RefSeq"/>
        </authorList>
    </citation>
    <scope>IDENTIFICATION</scope>
    <source>
        <tissue evidence="4">Gonads</tissue>
    </source>
</reference>
<name>A0A1S3K1S5_LINAN</name>
<evidence type="ECO:0000259" key="2">
    <source>
        <dbReference type="Pfam" id="PF13904"/>
    </source>
</evidence>
<organism evidence="3 4">
    <name type="scientific">Lingula anatina</name>
    <name type="common">Brachiopod</name>
    <name type="synonym">Lingula unguis</name>
    <dbReference type="NCBI Taxonomy" id="7574"/>
    <lineage>
        <taxon>Eukaryota</taxon>
        <taxon>Metazoa</taxon>
        <taxon>Spiralia</taxon>
        <taxon>Lophotrochozoa</taxon>
        <taxon>Brachiopoda</taxon>
        <taxon>Linguliformea</taxon>
        <taxon>Lingulata</taxon>
        <taxon>Lingulida</taxon>
        <taxon>Linguloidea</taxon>
        <taxon>Lingulidae</taxon>
        <taxon>Lingula</taxon>
    </lineage>
</organism>
<feature type="region of interest" description="Disordered" evidence="1">
    <location>
        <begin position="292"/>
        <end position="322"/>
    </location>
</feature>
<evidence type="ECO:0000313" key="3">
    <source>
        <dbReference type="Proteomes" id="UP000085678"/>
    </source>
</evidence>
<sequence>MSARPRPITATVRTASSRRQPTGLRRSYSSDSSGSTESLISVLDHDSYSDSSVYSDGEKDEKKVHAVDDGRHGTVFERLQADEKFRALRSESTDSESRTRSSNTKSKDKENKRTAWEDWLVEKVKKERERLKRERLKLKRLSLEKQKKEDETKEKLKKAEENREKWISEKDYEIQIRRKMERQKKKAEEEIKAEEKARTEQKSKEVFQEWFEMKKQQKLEERRKAKEEKERKKREEEEKRQQSQQAFEEWCRRAKRKYKSLNTSFGYTGGKMTGYHDGSSYPVPSFINPIPWQPVAIPKPKQEQGKSKKKTKPYRWDPNKYY</sequence>
<dbReference type="Proteomes" id="UP000085678">
    <property type="component" value="Unplaced"/>
</dbReference>
<gene>
    <name evidence="4" type="primary">LOC106177865</name>
</gene>
<proteinExistence type="predicted"/>
<keyword evidence="3" id="KW-1185">Reference proteome</keyword>
<feature type="compositionally biased region" description="Polar residues" evidence="1">
    <location>
        <begin position="11"/>
        <end position="20"/>
    </location>
</feature>
<dbReference type="KEGG" id="lak:106177865"/>
<dbReference type="PANTHER" id="PTHR23247:SF2">
    <property type="entry name" value="COILED-COIL DOMAIN-CONTAINING PROTEIN 34"/>
    <property type="match status" value="1"/>
</dbReference>
<feature type="region of interest" description="Disordered" evidence="1">
    <location>
        <begin position="142"/>
        <end position="161"/>
    </location>
</feature>
<dbReference type="OrthoDB" id="5981665at2759"/>
<evidence type="ECO:0000256" key="1">
    <source>
        <dbReference type="SAM" id="MobiDB-lite"/>
    </source>
</evidence>
<feature type="compositionally biased region" description="Basic and acidic residues" evidence="1">
    <location>
        <begin position="218"/>
        <end position="241"/>
    </location>
</feature>
<evidence type="ECO:0000313" key="4">
    <source>
        <dbReference type="RefSeq" id="XP_013416226.1"/>
    </source>
</evidence>
<dbReference type="RefSeq" id="XP_013416226.1">
    <property type="nucleotide sequence ID" value="XM_013560772.1"/>
</dbReference>
<feature type="region of interest" description="Disordered" evidence="1">
    <location>
        <begin position="1"/>
        <end position="112"/>
    </location>
</feature>
<accession>A0A1S3K1S5</accession>